<dbReference type="GeneID" id="55822623"/>
<dbReference type="PANTHER" id="PTHR42948">
    <property type="entry name" value="TRANSPORTER"/>
    <property type="match status" value="1"/>
</dbReference>
<feature type="transmembrane region" description="Helical" evidence="7">
    <location>
        <begin position="345"/>
        <end position="368"/>
    </location>
</feature>
<feature type="transmembrane region" description="Helical" evidence="7">
    <location>
        <begin position="255"/>
        <end position="281"/>
    </location>
</feature>
<evidence type="ECO:0000256" key="1">
    <source>
        <dbReference type="ARBA" id="ARBA00004141"/>
    </source>
</evidence>
<feature type="transmembrane region" description="Helical" evidence="7">
    <location>
        <begin position="12"/>
        <end position="32"/>
    </location>
</feature>
<dbReference type="PANTHER" id="PTHR42948:SF1">
    <property type="entry name" value="TRANSPORTER"/>
    <property type="match status" value="1"/>
</dbReference>
<evidence type="ECO:0000256" key="4">
    <source>
        <dbReference type="ARBA" id="ARBA00022989"/>
    </source>
</evidence>
<evidence type="ECO:0000313" key="9">
    <source>
        <dbReference type="Proteomes" id="UP000509594"/>
    </source>
</evidence>
<reference evidence="8 9" key="1">
    <citation type="submission" date="2020-06" db="EMBL/GenBank/DDBJ databases">
        <title>Methanolobus halotolerans sp. nov., isolated from a saline lake Tus in Siberia.</title>
        <authorList>
            <person name="Shen Y."/>
            <person name="Chen S.-C."/>
            <person name="Lai M.-C."/>
            <person name="Huang H.-H."/>
            <person name="Chiu H.-H."/>
            <person name="Tang S.-L."/>
            <person name="Rogozin D.Y."/>
            <person name="Degermendzhy A.G."/>
        </authorList>
    </citation>
    <scope>NUCLEOTIDE SEQUENCE [LARGE SCALE GENOMIC DNA]</scope>
    <source>
        <strain evidence="8 9">DSM 21339</strain>
    </source>
</reference>
<feature type="transmembrane region" description="Helical" evidence="7">
    <location>
        <begin position="146"/>
        <end position="165"/>
    </location>
</feature>
<dbReference type="Pfam" id="PF00209">
    <property type="entry name" value="SNF"/>
    <property type="match status" value="2"/>
</dbReference>
<keyword evidence="3 6" id="KW-0812">Transmembrane</keyword>
<dbReference type="GO" id="GO:0015293">
    <property type="term" value="F:symporter activity"/>
    <property type="evidence" value="ECO:0007669"/>
    <property type="project" value="UniProtKB-KW"/>
</dbReference>
<evidence type="ECO:0000256" key="5">
    <source>
        <dbReference type="ARBA" id="ARBA00023136"/>
    </source>
</evidence>
<comment type="similarity">
    <text evidence="6">Belongs to the sodium:neurotransmitter symporter (SNF) (TC 2.A.22) family.</text>
</comment>
<feature type="transmembrane region" description="Helical" evidence="7">
    <location>
        <begin position="430"/>
        <end position="449"/>
    </location>
</feature>
<dbReference type="InterPro" id="IPR047218">
    <property type="entry name" value="YocR/YhdH-like"/>
</dbReference>
<keyword evidence="2 6" id="KW-0813">Transport</keyword>
<dbReference type="InterPro" id="IPR037272">
    <property type="entry name" value="SNS_sf"/>
</dbReference>
<feature type="transmembrane region" description="Helical" evidence="7">
    <location>
        <begin position="224"/>
        <end position="243"/>
    </location>
</feature>
<protein>
    <recommendedName>
        <fullName evidence="6">Transporter</fullName>
    </recommendedName>
</protein>
<dbReference type="GO" id="GO:0016020">
    <property type="term" value="C:membrane"/>
    <property type="evidence" value="ECO:0007669"/>
    <property type="project" value="UniProtKB-SubCell"/>
</dbReference>
<dbReference type="PROSITE" id="PS50267">
    <property type="entry name" value="NA_NEUROTRAN_SYMP_3"/>
    <property type="match status" value="1"/>
</dbReference>
<dbReference type="PRINTS" id="PR00176">
    <property type="entry name" value="NANEUSMPORT"/>
</dbReference>
<feature type="transmembrane region" description="Helical" evidence="7">
    <location>
        <begin position="177"/>
        <end position="204"/>
    </location>
</feature>
<dbReference type="KEGG" id="mzi:HWN40_13070"/>
<dbReference type="InterPro" id="IPR000175">
    <property type="entry name" value="Na/ntran_symport"/>
</dbReference>
<evidence type="ECO:0000256" key="7">
    <source>
        <dbReference type="SAM" id="Phobius"/>
    </source>
</evidence>
<feature type="transmembrane region" description="Helical" evidence="7">
    <location>
        <begin position="38"/>
        <end position="60"/>
    </location>
</feature>
<dbReference type="EMBL" id="CP058215">
    <property type="protein sequence ID" value="QLC51086.1"/>
    <property type="molecule type" value="Genomic_DNA"/>
</dbReference>
<evidence type="ECO:0000256" key="2">
    <source>
        <dbReference type="ARBA" id="ARBA00022448"/>
    </source>
</evidence>
<dbReference type="OrthoDB" id="99721at2157"/>
<feature type="transmembrane region" description="Helical" evidence="7">
    <location>
        <begin position="301"/>
        <end position="325"/>
    </location>
</feature>
<dbReference type="NCBIfam" id="NF037979">
    <property type="entry name" value="Na_transp"/>
    <property type="match status" value="1"/>
</dbReference>
<keyword evidence="9" id="KW-1185">Reference proteome</keyword>
<dbReference type="PROSITE" id="PS00610">
    <property type="entry name" value="NA_NEUROTRAN_SYMP_1"/>
    <property type="match status" value="1"/>
</dbReference>
<feature type="transmembrane region" description="Helical" evidence="7">
    <location>
        <begin position="388"/>
        <end position="409"/>
    </location>
</feature>
<dbReference type="RefSeq" id="WP_176966141.1">
    <property type="nucleotide sequence ID" value="NZ_CP058215.1"/>
</dbReference>
<keyword evidence="6" id="KW-0769">Symport</keyword>
<evidence type="ECO:0000256" key="3">
    <source>
        <dbReference type="ARBA" id="ARBA00022692"/>
    </source>
</evidence>
<keyword evidence="4 7" id="KW-1133">Transmembrane helix</keyword>
<gene>
    <name evidence="8" type="ORF">HWN40_13070</name>
</gene>
<evidence type="ECO:0000313" key="8">
    <source>
        <dbReference type="EMBL" id="QLC51086.1"/>
    </source>
</evidence>
<feature type="transmembrane region" description="Helical" evidence="7">
    <location>
        <begin position="99"/>
        <end position="118"/>
    </location>
</feature>
<sequence length="452" mass="49463">MPDKREQLASRIGFLLISAGCAIGLGNVWRFPFITGKYGGAAFVTVYLMFLLLLGLPILIMEYSIGRGGRLNIAGSMRNLEPDGSKWHRLGYFAMMGNFLLAMFYTTVAGWGLAYVYFSLSGRFNGMGPEEVGTFFSSFLGNTEALVFWMTLAVLLGFWVCSLGLQKGVEKASKSLMAGLFVILLALIVRAVTLPGAAEGITFYLLPDFSRLSWEAVNAAMGQAFFTLSIGAGGMAIFGSYIGKERRLTGESINVVALDTTIALLTGLVIFPAAFAFGIAADSGPGLIFVTLPNIFNQMTGGQIWGTFFFVFLSFAAMTTLIAVFENIMAFTMDERGWGRKKAALINATGIFILSLPCTLGFTLLKWIQPLGNGTGIIDLEDFVFSNLILPIGALSFVLFCTYRFGWGWDNFIEEVDEGKGIKFPLWIKPYLNFVLPVIILVIMIKGWLEIL</sequence>
<accession>A0A7D5I264</accession>
<keyword evidence="5 7" id="KW-0472">Membrane</keyword>
<name>A0A7D5I264_9EURY</name>
<proteinExistence type="inferred from homology"/>
<dbReference type="CDD" id="cd10336">
    <property type="entry name" value="SLC6sbd_Tyt1-Like"/>
    <property type="match status" value="1"/>
</dbReference>
<dbReference type="SUPFAM" id="SSF161070">
    <property type="entry name" value="SNF-like"/>
    <property type="match status" value="1"/>
</dbReference>
<evidence type="ECO:0000256" key="6">
    <source>
        <dbReference type="RuleBase" id="RU003732"/>
    </source>
</evidence>
<organism evidence="8 9">
    <name type="scientific">Methanolobus zinderi</name>
    <dbReference type="NCBI Taxonomy" id="536044"/>
    <lineage>
        <taxon>Archaea</taxon>
        <taxon>Methanobacteriati</taxon>
        <taxon>Methanobacteriota</taxon>
        <taxon>Stenosarchaea group</taxon>
        <taxon>Methanomicrobia</taxon>
        <taxon>Methanosarcinales</taxon>
        <taxon>Methanosarcinaceae</taxon>
        <taxon>Methanolobus</taxon>
    </lineage>
</organism>
<comment type="subcellular location">
    <subcellularLocation>
        <location evidence="1">Membrane</location>
        <topology evidence="1">Multi-pass membrane protein</topology>
    </subcellularLocation>
</comment>
<dbReference type="Proteomes" id="UP000509594">
    <property type="component" value="Chromosome"/>
</dbReference>
<dbReference type="AlphaFoldDB" id="A0A7D5I264"/>